<feature type="transmembrane region" description="Helical" evidence="6">
    <location>
        <begin position="92"/>
        <end position="111"/>
    </location>
</feature>
<dbReference type="PANTHER" id="PTHR43124">
    <property type="entry name" value="PURINE EFFLUX PUMP PBUE"/>
    <property type="match status" value="1"/>
</dbReference>
<feature type="transmembrane region" description="Helical" evidence="6">
    <location>
        <begin position="350"/>
        <end position="368"/>
    </location>
</feature>
<feature type="transmembrane region" description="Helical" evidence="6">
    <location>
        <begin position="178"/>
        <end position="198"/>
    </location>
</feature>
<keyword evidence="2" id="KW-1003">Cell membrane</keyword>
<evidence type="ECO:0000256" key="5">
    <source>
        <dbReference type="ARBA" id="ARBA00023136"/>
    </source>
</evidence>
<accession>A0ABT5NQ19</accession>
<dbReference type="PANTHER" id="PTHR43124:SF3">
    <property type="entry name" value="CHLORAMPHENICOL EFFLUX PUMP RV0191"/>
    <property type="match status" value="1"/>
</dbReference>
<keyword evidence="4 6" id="KW-1133">Transmembrane helix</keyword>
<proteinExistence type="predicted"/>
<dbReference type="PROSITE" id="PS50850">
    <property type="entry name" value="MFS"/>
    <property type="match status" value="1"/>
</dbReference>
<evidence type="ECO:0000313" key="8">
    <source>
        <dbReference type="EMBL" id="MDD0990272.1"/>
    </source>
</evidence>
<evidence type="ECO:0000256" key="3">
    <source>
        <dbReference type="ARBA" id="ARBA00022692"/>
    </source>
</evidence>
<sequence>MSQSSCPAEAGLTQADAAEPPLPLSGLLALSMAGFIAILTETLPAGLLGHIAGGLQVSEAMAGQLVTAFALGALLSAIPLVTWTQGWRRRRVLLLAIVGFGVFNTLTAISQDYSLTLASRFMAGVAAGLAWGVIAGYARRMVSASQQGRAMAVAMIGAPIALSLGVPAGAWLGDLFGWRPTFALMSVVTLVLIAWVLAKVPDFAGLPPGKRAGFVQVLTTPGVRSVLAVILTWVLAHNILYTYIVPFLAAAGLVGHTGQVLLLFGLAALGGIVVVGALIDRHLRRLVLGSLAGFGVASVLLGLSTGEPSLVYFSVVLWGLTFGGAGTLLQTASADAAGEGADVAQSMIVTVWNLAVAGGGVVGGVLLSQVGVGSFPWVLVALLGVALALTWRADRHGFPLGGRNPG</sequence>
<dbReference type="InterPro" id="IPR011701">
    <property type="entry name" value="MFS"/>
</dbReference>
<protein>
    <submittedName>
        <fullName evidence="8">MFS transporter</fullName>
    </submittedName>
</protein>
<gene>
    <name evidence="8" type="ORF">M5G11_06925</name>
</gene>
<keyword evidence="9" id="KW-1185">Reference proteome</keyword>
<feature type="transmembrane region" description="Helical" evidence="6">
    <location>
        <begin position="117"/>
        <end position="138"/>
    </location>
</feature>
<feature type="transmembrane region" description="Helical" evidence="6">
    <location>
        <begin position="310"/>
        <end position="329"/>
    </location>
</feature>
<comment type="subcellular location">
    <subcellularLocation>
        <location evidence="1">Cell membrane</location>
        <topology evidence="1">Multi-pass membrane protein</topology>
    </subcellularLocation>
</comment>
<dbReference type="RefSeq" id="WP_273911245.1">
    <property type="nucleotide sequence ID" value="NZ_JAMDGX010000038.1"/>
</dbReference>
<dbReference type="CDD" id="cd17324">
    <property type="entry name" value="MFS_NepI_like"/>
    <property type="match status" value="1"/>
</dbReference>
<evidence type="ECO:0000256" key="1">
    <source>
        <dbReference type="ARBA" id="ARBA00004651"/>
    </source>
</evidence>
<evidence type="ECO:0000259" key="7">
    <source>
        <dbReference type="PROSITE" id="PS50850"/>
    </source>
</evidence>
<keyword evidence="3 6" id="KW-0812">Transmembrane</keyword>
<dbReference type="InterPro" id="IPR036259">
    <property type="entry name" value="MFS_trans_sf"/>
</dbReference>
<feature type="domain" description="Major facilitator superfamily (MFS) profile" evidence="7">
    <location>
        <begin position="26"/>
        <end position="396"/>
    </location>
</feature>
<comment type="caution">
    <text evidence="8">The sequence shown here is derived from an EMBL/GenBank/DDBJ whole genome shotgun (WGS) entry which is preliminary data.</text>
</comment>
<reference evidence="8 9" key="1">
    <citation type="submission" date="2022-05" db="EMBL/GenBank/DDBJ databases">
        <title>Novel Pseudomonas spp. Isolated from a Rainbow Trout Aquaculture Facility.</title>
        <authorList>
            <person name="Testerman T."/>
            <person name="Graf J."/>
        </authorList>
    </citation>
    <scope>NUCLEOTIDE SEQUENCE [LARGE SCALE GENOMIC DNA]</scope>
    <source>
        <strain evidence="8 9">ID681</strain>
    </source>
</reference>
<dbReference type="Gene3D" id="1.20.1250.20">
    <property type="entry name" value="MFS general substrate transporter like domains"/>
    <property type="match status" value="1"/>
</dbReference>
<dbReference type="Proteomes" id="UP001148203">
    <property type="component" value="Unassembled WGS sequence"/>
</dbReference>
<evidence type="ECO:0000256" key="2">
    <source>
        <dbReference type="ARBA" id="ARBA00022475"/>
    </source>
</evidence>
<dbReference type="InterPro" id="IPR050189">
    <property type="entry name" value="MFS_Efflux_Transporters"/>
</dbReference>
<keyword evidence="5 6" id="KW-0472">Membrane</keyword>
<name>A0ABT5NQ19_9PSED</name>
<organism evidence="8 9">
    <name type="scientific">Pseudomonas fontis</name>
    <dbReference type="NCBI Taxonomy" id="2942633"/>
    <lineage>
        <taxon>Bacteria</taxon>
        <taxon>Pseudomonadati</taxon>
        <taxon>Pseudomonadota</taxon>
        <taxon>Gammaproteobacteria</taxon>
        <taxon>Pseudomonadales</taxon>
        <taxon>Pseudomonadaceae</taxon>
        <taxon>Pseudomonas</taxon>
    </lineage>
</organism>
<dbReference type="Pfam" id="PF07690">
    <property type="entry name" value="MFS_1"/>
    <property type="match status" value="1"/>
</dbReference>
<dbReference type="InterPro" id="IPR020846">
    <property type="entry name" value="MFS_dom"/>
</dbReference>
<evidence type="ECO:0000256" key="6">
    <source>
        <dbReference type="SAM" id="Phobius"/>
    </source>
</evidence>
<feature type="transmembrane region" description="Helical" evidence="6">
    <location>
        <begin position="226"/>
        <end position="254"/>
    </location>
</feature>
<dbReference type="SUPFAM" id="SSF103473">
    <property type="entry name" value="MFS general substrate transporter"/>
    <property type="match status" value="1"/>
</dbReference>
<feature type="transmembrane region" description="Helical" evidence="6">
    <location>
        <begin position="150"/>
        <end position="172"/>
    </location>
</feature>
<evidence type="ECO:0000313" key="9">
    <source>
        <dbReference type="Proteomes" id="UP001148203"/>
    </source>
</evidence>
<feature type="transmembrane region" description="Helical" evidence="6">
    <location>
        <begin position="286"/>
        <end position="304"/>
    </location>
</feature>
<evidence type="ECO:0000256" key="4">
    <source>
        <dbReference type="ARBA" id="ARBA00022989"/>
    </source>
</evidence>
<feature type="transmembrane region" description="Helical" evidence="6">
    <location>
        <begin position="374"/>
        <end position="393"/>
    </location>
</feature>
<feature type="transmembrane region" description="Helical" evidence="6">
    <location>
        <begin position="60"/>
        <end position="80"/>
    </location>
</feature>
<feature type="transmembrane region" description="Helical" evidence="6">
    <location>
        <begin position="260"/>
        <end position="279"/>
    </location>
</feature>
<feature type="transmembrane region" description="Helical" evidence="6">
    <location>
        <begin position="21"/>
        <end position="40"/>
    </location>
</feature>
<dbReference type="EMBL" id="JAMDGY010000017">
    <property type="protein sequence ID" value="MDD0990272.1"/>
    <property type="molecule type" value="Genomic_DNA"/>
</dbReference>